<dbReference type="PANTHER" id="PTHR43767">
    <property type="entry name" value="LONG-CHAIN-FATTY-ACID--COA LIGASE"/>
    <property type="match status" value="1"/>
</dbReference>
<reference evidence="3 4" key="1">
    <citation type="submission" date="2019-05" db="EMBL/GenBank/DDBJ databases">
        <title>Draft genome sequence of Nonomuraea turkmeniaca DSM 43926.</title>
        <authorList>
            <person name="Saricaoglu S."/>
            <person name="Isik K."/>
        </authorList>
    </citation>
    <scope>NUCLEOTIDE SEQUENCE [LARGE SCALE GENOMIC DNA]</scope>
    <source>
        <strain evidence="3 4">DSM 43926</strain>
    </source>
</reference>
<feature type="domain" description="AMP-dependent synthetase/ligase" evidence="1">
    <location>
        <begin position="9"/>
        <end position="103"/>
    </location>
</feature>
<dbReference type="Gene3D" id="3.40.50.12780">
    <property type="entry name" value="N-terminal domain of ligase-like"/>
    <property type="match status" value="1"/>
</dbReference>
<dbReference type="Pfam" id="PF00501">
    <property type="entry name" value="AMP-binding"/>
    <property type="match status" value="2"/>
</dbReference>
<dbReference type="GO" id="GO:0016878">
    <property type="term" value="F:acid-thiol ligase activity"/>
    <property type="evidence" value="ECO:0007669"/>
    <property type="project" value="UniProtKB-ARBA"/>
</dbReference>
<organism evidence="3 4">
    <name type="scientific">Nonomuraea turkmeniaca</name>
    <dbReference type="NCBI Taxonomy" id="103838"/>
    <lineage>
        <taxon>Bacteria</taxon>
        <taxon>Bacillati</taxon>
        <taxon>Actinomycetota</taxon>
        <taxon>Actinomycetes</taxon>
        <taxon>Streptosporangiales</taxon>
        <taxon>Streptosporangiaceae</taxon>
        <taxon>Nonomuraea</taxon>
    </lineage>
</organism>
<accession>A0A5S4FCE3</accession>
<dbReference type="EMBL" id="VCKY01000096">
    <property type="protein sequence ID" value="TMR15820.1"/>
    <property type="molecule type" value="Genomic_DNA"/>
</dbReference>
<feature type="domain" description="AMP-dependent synthetase/ligase" evidence="1">
    <location>
        <begin position="116"/>
        <end position="308"/>
    </location>
</feature>
<dbReference type="RefSeq" id="WP_138668881.1">
    <property type="nucleotide sequence ID" value="NZ_VCKY01000096.1"/>
</dbReference>
<gene>
    <name evidence="3" type="ORF">ETD86_26525</name>
</gene>
<feature type="domain" description="AMP-binding enzyme C-terminal" evidence="2">
    <location>
        <begin position="360"/>
        <end position="434"/>
    </location>
</feature>
<dbReference type="Pfam" id="PF13193">
    <property type="entry name" value="AMP-binding_C"/>
    <property type="match status" value="1"/>
</dbReference>
<evidence type="ECO:0008006" key="5">
    <source>
        <dbReference type="Google" id="ProtNLM"/>
    </source>
</evidence>
<dbReference type="OrthoDB" id="5240965at2"/>
<evidence type="ECO:0000259" key="1">
    <source>
        <dbReference type="Pfam" id="PF00501"/>
    </source>
</evidence>
<proteinExistence type="predicted"/>
<dbReference type="AlphaFoldDB" id="A0A5S4FCE3"/>
<evidence type="ECO:0000313" key="3">
    <source>
        <dbReference type="EMBL" id="TMR15820.1"/>
    </source>
</evidence>
<sequence length="455" mass="46897">MPVADHVLRHAAVRPGRAALRGPLGELTYGELAERVSGAARHLLHRGAGPGSMVAIGVADPVAMLVSVLAADLAGATPLVGEHTWDRRRWARMIGAASVDALVDAPLPYVPGPAVEHVAAPGDRAWACFSSGSTGRPRAVVRTRASWTASFPHLDELAGIGSGDVVLVPGPLSSSLYAFAAVHALATGATAVVPGRRPAGSLPAFLEQATVVHLVPHLLPAVLAAPGALRTAVVGGAALDPRWRAAAARAGVRVVSYYGATELSFVAADTDGGGLRPFPGVEIEVRTAPGGELGEVWARSPWLAEGYLGGAAGPLRRDGDGWMTVGDLAHPYREGEALRLRGRGDGAIQTGGATVVPEDVEEVLRKVPGVGDIVVIGSPHPSLGSVVTAILEADGDGPPPRALLESVARSGLDVAQRPRRWYAVASLPRTRAGKPARALVAARLAAHDPDIRRLT</sequence>
<dbReference type="InterPro" id="IPR042099">
    <property type="entry name" value="ANL_N_sf"/>
</dbReference>
<protein>
    <recommendedName>
        <fullName evidence="5">Acyl--CoA ligase</fullName>
    </recommendedName>
</protein>
<dbReference type="InterPro" id="IPR000873">
    <property type="entry name" value="AMP-dep_synth/lig_dom"/>
</dbReference>
<keyword evidence="4" id="KW-1185">Reference proteome</keyword>
<dbReference type="InterPro" id="IPR050237">
    <property type="entry name" value="ATP-dep_AMP-bd_enzyme"/>
</dbReference>
<dbReference type="SUPFAM" id="SSF56801">
    <property type="entry name" value="Acetyl-CoA synthetase-like"/>
    <property type="match status" value="1"/>
</dbReference>
<dbReference type="Gene3D" id="3.30.300.30">
    <property type="match status" value="1"/>
</dbReference>
<evidence type="ECO:0000313" key="4">
    <source>
        <dbReference type="Proteomes" id="UP000309128"/>
    </source>
</evidence>
<evidence type="ECO:0000259" key="2">
    <source>
        <dbReference type="Pfam" id="PF13193"/>
    </source>
</evidence>
<dbReference type="InterPro" id="IPR025110">
    <property type="entry name" value="AMP-bd_C"/>
</dbReference>
<name>A0A5S4FCE3_9ACTN</name>
<dbReference type="PANTHER" id="PTHR43767:SF1">
    <property type="entry name" value="NONRIBOSOMAL PEPTIDE SYNTHASE PES1 (EUROFUNG)-RELATED"/>
    <property type="match status" value="1"/>
</dbReference>
<dbReference type="InterPro" id="IPR045851">
    <property type="entry name" value="AMP-bd_C_sf"/>
</dbReference>
<dbReference type="Proteomes" id="UP000309128">
    <property type="component" value="Unassembled WGS sequence"/>
</dbReference>
<comment type="caution">
    <text evidence="3">The sequence shown here is derived from an EMBL/GenBank/DDBJ whole genome shotgun (WGS) entry which is preliminary data.</text>
</comment>